<keyword evidence="5 6" id="KW-0472">Membrane</keyword>
<feature type="domain" description="C2" evidence="7">
    <location>
        <begin position="1027"/>
        <end position="1140"/>
    </location>
</feature>
<comment type="caution">
    <text evidence="8">The sequence shown here is derived from an EMBL/GenBank/DDBJ whole genome shotgun (WGS) entry which is preliminary data.</text>
</comment>
<keyword evidence="4 6" id="KW-1133">Transmembrane helix</keyword>
<comment type="subcellular location">
    <subcellularLocation>
        <location evidence="1">Membrane</location>
        <topology evidence="1">Single-pass membrane protein</topology>
    </subcellularLocation>
</comment>
<keyword evidence="9" id="KW-1185">Reference proteome</keyword>
<dbReference type="EMBL" id="CAJZBQ010000051">
    <property type="protein sequence ID" value="CAG9330256.1"/>
    <property type="molecule type" value="Genomic_DNA"/>
</dbReference>
<dbReference type="Gene3D" id="2.60.40.150">
    <property type="entry name" value="C2 domain"/>
    <property type="match status" value="5"/>
</dbReference>
<dbReference type="SMART" id="SM01202">
    <property type="entry name" value="FerI"/>
    <property type="match status" value="1"/>
</dbReference>
<dbReference type="CDD" id="cd04037">
    <property type="entry name" value="C2E_Ferlin"/>
    <property type="match status" value="1"/>
</dbReference>
<evidence type="ECO:0000259" key="7">
    <source>
        <dbReference type="PROSITE" id="PS50004"/>
    </source>
</evidence>
<feature type="domain" description="C2" evidence="7">
    <location>
        <begin position="162"/>
        <end position="285"/>
    </location>
</feature>
<feature type="transmembrane region" description="Helical" evidence="6">
    <location>
        <begin position="1391"/>
        <end position="1412"/>
    </location>
</feature>
<feature type="domain" description="C2" evidence="7">
    <location>
        <begin position="1172"/>
        <end position="1290"/>
    </location>
</feature>
<evidence type="ECO:0000256" key="6">
    <source>
        <dbReference type="SAM" id="Phobius"/>
    </source>
</evidence>
<gene>
    <name evidence="8" type="ORF">BSTOLATCC_MIC50855</name>
</gene>
<dbReference type="InterPro" id="IPR000008">
    <property type="entry name" value="C2_dom"/>
</dbReference>
<accession>A0AAU9JV48</accession>
<dbReference type="InterPro" id="IPR037724">
    <property type="entry name" value="C2E_Ferlin"/>
</dbReference>
<name>A0AAU9JV48_9CILI</name>
<feature type="domain" description="C2" evidence="7">
    <location>
        <begin position="482"/>
        <end position="605"/>
    </location>
</feature>
<dbReference type="InterPro" id="IPR037721">
    <property type="entry name" value="Ferlin"/>
</dbReference>
<evidence type="ECO:0000256" key="1">
    <source>
        <dbReference type="ARBA" id="ARBA00004167"/>
    </source>
</evidence>
<dbReference type="PROSITE" id="PS50004">
    <property type="entry name" value="C2"/>
    <property type="match status" value="6"/>
</dbReference>
<dbReference type="InterPro" id="IPR012968">
    <property type="entry name" value="FerIin_dom"/>
</dbReference>
<evidence type="ECO:0000256" key="3">
    <source>
        <dbReference type="ARBA" id="ARBA00022737"/>
    </source>
</evidence>
<evidence type="ECO:0000313" key="9">
    <source>
        <dbReference type="Proteomes" id="UP001162131"/>
    </source>
</evidence>
<evidence type="ECO:0000256" key="4">
    <source>
        <dbReference type="ARBA" id="ARBA00022989"/>
    </source>
</evidence>
<sequence>MAQEETVKLKKGDYTVHIFIENGRGLLPLNDSGKIDPIVSFKVFGKEKCTKALDDVGSGAAIFWGEHFYFSKENASASEIEQQRLTIEVRDHRFLLKNSLVGCYEMDLTYVYYQKDHTIFHQWIGLSNPEAADFSVVRGYLKLGISVLHESDKAVDLTVPEKPGATEEMLLPPQVKPKTVQLVVRFLKAEQLPKMDRVGTADAYCIAKFSGVEQRTSVITVDEATMSAYWYEEVYLPVMQPCVATKLQVTVLDHDTASPNDDLIGSISFSWDKILNGDYKDHFWANIYGAPPRTDNDESKLMNSIPEMASYWRGRLLMSIFVDEEARAVLKVEKVAEEGIKEKVQQEFEVGEMYEVRAQVFSAIALPDKTGKYGIKVRWAEIELSSTEMRANNGCCKWYESLNRKTTLIPNRSESILPDVFIYLNSGGSNVCYARLSAKECMKLDKDEMWIRFNPDKAINTVKNDWEGGFIKIKVYIGKLSEQKLVRWNRPEQRSEVSMTLLCHLFQCKNLPSSDSNGSADPYVVMYCAGNQVNTDKKAKPNTLNPMWYETLAMEISVEPDTSTPVLIYVWDYDLGSKDDLMGMCIVNMKEIRRDTTLAPRPKWYKLDMGKPGTEEGEILMSFSLQQSGNVPYYSLVPESTEVTIEINILGLRDLKPAVGWMPVNKAFMKFDLKSLQLPGESLPVQELRTQPFEPGPNPNINTVLSFTCMIPVDSLYCPVLNCTVHDYVLYGLSQPLLGTFTIQIGDLLLKKYKRAEAKRQANLIFNRYSTALAPAKLDEEQRNAAFNRYSTQFPAIKIEDEKEEPRRSFDSLNPFKVVEEANEDEYEEEEKDFEPLFSVVQRRKETLVRPFLPKASVGAGGDTMRSLFNTPRASIREEIKAEDMKVEEMQVDRVVIYPQFADDPRKKRKVEVGIPNPEEYCPLGYNREPDDGKKHYRYYIKGELEKSIFMDGSPFDQYDLIRGQSRGLGGIIDTSNKLDEQGQKTNIKSVGKFKGLIRVIKEKSRRRAQAMMEEEEDEIESKEFEEIGKLLLTKTECVVRVYIIQAFDLEQKDVNSASDPYLILKLGNKVINQRDKYQLDEPNPIFNEVFELNTTLPGDSILKIKLMDYDDILSDDKIGTTKIDLEDRFFSNKWKDLPYKPIETRPIYVKSSRRPQGYVRLWLEIFSSKNRDEPLDISAKPPVKYEARVIIWRSEDVPNGDPEGVSDLYVRAWINNMPPKETDTHYRCQNGRGSWNWRLKFPLELSGRCCNIMNLQLWDRDFFSSNDIMGDATIDFNDIAQEAYESGGRVKKLGSSENWQDRALRRENEKFWVEFKKTNPETGKSEYSGKVLMSFELVPEQRALSCPVGEGRSEPNLDPFLPPPTGRLELSWNPVKMVGQMCGPEFKTKICQMVCVVLCLLMCIFMFPMIISNSISNIMFG</sequence>
<feature type="domain" description="C2" evidence="7">
    <location>
        <begin position="1"/>
        <end position="124"/>
    </location>
</feature>
<reference evidence="8" key="1">
    <citation type="submission" date="2021-09" db="EMBL/GenBank/DDBJ databases">
        <authorList>
            <consortium name="AG Swart"/>
            <person name="Singh M."/>
            <person name="Singh A."/>
            <person name="Seah K."/>
            <person name="Emmerich C."/>
        </authorList>
    </citation>
    <scope>NUCLEOTIDE SEQUENCE</scope>
    <source>
        <strain evidence="8">ATCC30299</strain>
    </source>
</reference>
<dbReference type="SMART" id="SM00239">
    <property type="entry name" value="C2"/>
    <property type="match status" value="6"/>
</dbReference>
<dbReference type="Proteomes" id="UP001162131">
    <property type="component" value="Unassembled WGS sequence"/>
</dbReference>
<dbReference type="GO" id="GO:0016020">
    <property type="term" value="C:membrane"/>
    <property type="evidence" value="ECO:0007669"/>
    <property type="project" value="UniProtKB-SubCell"/>
</dbReference>
<dbReference type="Pfam" id="PF00168">
    <property type="entry name" value="C2"/>
    <property type="match status" value="5"/>
</dbReference>
<dbReference type="GO" id="GO:0007009">
    <property type="term" value="P:plasma membrane organization"/>
    <property type="evidence" value="ECO:0007669"/>
    <property type="project" value="TreeGrafter"/>
</dbReference>
<dbReference type="PANTHER" id="PTHR12546">
    <property type="entry name" value="FER-1-LIKE"/>
    <property type="match status" value="1"/>
</dbReference>
<evidence type="ECO:0000256" key="5">
    <source>
        <dbReference type="ARBA" id="ARBA00023136"/>
    </source>
</evidence>
<feature type="domain" description="C2" evidence="7">
    <location>
        <begin position="615"/>
        <end position="758"/>
    </location>
</feature>
<dbReference type="CDD" id="cd00030">
    <property type="entry name" value="C2"/>
    <property type="match status" value="2"/>
</dbReference>
<dbReference type="PANTHER" id="PTHR12546:SF33">
    <property type="entry name" value="SPERM VESICLE FUSION PROTEIN FER-1"/>
    <property type="match status" value="1"/>
</dbReference>
<keyword evidence="2 6" id="KW-0812">Transmembrane</keyword>
<dbReference type="SUPFAM" id="SSF49562">
    <property type="entry name" value="C2 domain (Calcium/lipid-binding domain, CaLB)"/>
    <property type="match status" value="5"/>
</dbReference>
<proteinExistence type="predicted"/>
<evidence type="ECO:0000313" key="8">
    <source>
        <dbReference type="EMBL" id="CAG9330256.1"/>
    </source>
</evidence>
<keyword evidence="3" id="KW-0677">Repeat</keyword>
<evidence type="ECO:0000256" key="2">
    <source>
        <dbReference type="ARBA" id="ARBA00022692"/>
    </source>
</evidence>
<protein>
    <recommendedName>
        <fullName evidence="7">C2 domain-containing protein</fullName>
    </recommendedName>
</protein>
<dbReference type="InterPro" id="IPR035892">
    <property type="entry name" value="C2_domain_sf"/>
</dbReference>
<organism evidence="8 9">
    <name type="scientific">Blepharisma stoltei</name>
    <dbReference type="NCBI Taxonomy" id="1481888"/>
    <lineage>
        <taxon>Eukaryota</taxon>
        <taxon>Sar</taxon>
        <taxon>Alveolata</taxon>
        <taxon>Ciliophora</taxon>
        <taxon>Postciliodesmatophora</taxon>
        <taxon>Heterotrichea</taxon>
        <taxon>Heterotrichida</taxon>
        <taxon>Blepharismidae</taxon>
        <taxon>Blepharisma</taxon>
    </lineage>
</organism>